<protein>
    <recommendedName>
        <fullName evidence="2">FAD-binding PCMH-type domain-containing protein</fullName>
    </recommendedName>
</protein>
<dbReference type="PANTHER" id="PTHR42934:SF1">
    <property type="entry name" value="GLYCOLATE OXIDASE SUBUNIT GLCD"/>
    <property type="match status" value="1"/>
</dbReference>
<dbReference type="PROSITE" id="PS51387">
    <property type="entry name" value="FAD_PCMH"/>
    <property type="match status" value="1"/>
</dbReference>
<dbReference type="Gene3D" id="3.30.43.10">
    <property type="entry name" value="Uridine Diphospho-n-acetylenolpyruvylglucosamine Reductase, domain 2"/>
    <property type="match status" value="1"/>
</dbReference>
<evidence type="ECO:0000313" key="3">
    <source>
        <dbReference type="EMBL" id="GHO44245.1"/>
    </source>
</evidence>
<feature type="domain" description="FAD-binding PCMH-type" evidence="2">
    <location>
        <begin position="36"/>
        <end position="92"/>
    </location>
</feature>
<sequence length="92" mass="9787">MLKDTAKNTLKHILPQGQVFVDRTTLIAYEADAGIDKGRPDGVVLPRNAEEVARVVRWAAEHHAPLVARGAGTGLSGGAVADRAESLLSLYI</sequence>
<dbReference type="GO" id="GO:0071949">
    <property type="term" value="F:FAD binding"/>
    <property type="evidence" value="ECO:0007669"/>
    <property type="project" value="InterPro"/>
</dbReference>
<comment type="caution">
    <text evidence="3">The sequence shown here is derived from an EMBL/GenBank/DDBJ whole genome shotgun (WGS) entry which is preliminary data.</text>
</comment>
<dbReference type="PANTHER" id="PTHR42934">
    <property type="entry name" value="GLYCOLATE OXIDASE SUBUNIT GLCD"/>
    <property type="match status" value="1"/>
</dbReference>
<organism evidence="3 4">
    <name type="scientific">Ktedonospora formicarum</name>
    <dbReference type="NCBI Taxonomy" id="2778364"/>
    <lineage>
        <taxon>Bacteria</taxon>
        <taxon>Bacillati</taxon>
        <taxon>Chloroflexota</taxon>
        <taxon>Ktedonobacteria</taxon>
        <taxon>Ktedonobacterales</taxon>
        <taxon>Ktedonobacteraceae</taxon>
        <taxon>Ktedonospora</taxon>
    </lineage>
</organism>
<accession>A0A8J3MQR9</accession>
<dbReference type="GO" id="GO:0016491">
    <property type="term" value="F:oxidoreductase activity"/>
    <property type="evidence" value="ECO:0007669"/>
    <property type="project" value="UniProtKB-KW"/>
</dbReference>
<dbReference type="Pfam" id="PF01565">
    <property type="entry name" value="FAD_binding_4"/>
    <property type="match status" value="1"/>
</dbReference>
<dbReference type="EMBL" id="BNJF01000001">
    <property type="protein sequence ID" value="GHO44245.1"/>
    <property type="molecule type" value="Genomic_DNA"/>
</dbReference>
<dbReference type="InterPro" id="IPR036318">
    <property type="entry name" value="FAD-bd_PCMH-like_sf"/>
</dbReference>
<reference evidence="3" key="1">
    <citation type="submission" date="2020-10" db="EMBL/GenBank/DDBJ databases">
        <title>Taxonomic study of unclassified bacteria belonging to the class Ktedonobacteria.</title>
        <authorList>
            <person name="Yabe S."/>
            <person name="Wang C.M."/>
            <person name="Zheng Y."/>
            <person name="Sakai Y."/>
            <person name="Cavaletti L."/>
            <person name="Monciardini P."/>
            <person name="Donadio S."/>
        </authorList>
    </citation>
    <scope>NUCLEOTIDE SEQUENCE</scope>
    <source>
        <strain evidence="3">SOSP1-1</strain>
    </source>
</reference>
<dbReference type="InterPro" id="IPR016167">
    <property type="entry name" value="FAD-bd_PCMH_sub1"/>
</dbReference>
<evidence type="ECO:0000256" key="1">
    <source>
        <dbReference type="ARBA" id="ARBA00023002"/>
    </source>
</evidence>
<dbReference type="InterPro" id="IPR051914">
    <property type="entry name" value="FAD-linked_OxidoTrans_Type4"/>
</dbReference>
<dbReference type="SUPFAM" id="SSF56176">
    <property type="entry name" value="FAD-binding/transporter-associated domain-like"/>
    <property type="match status" value="1"/>
</dbReference>
<name>A0A8J3MQR9_9CHLR</name>
<gene>
    <name evidence="3" type="ORF">KSX_24080</name>
</gene>
<dbReference type="Proteomes" id="UP000612362">
    <property type="component" value="Unassembled WGS sequence"/>
</dbReference>
<dbReference type="InterPro" id="IPR006094">
    <property type="entry name" value="Oxid_FAD_bind_N"/>
</dbReference>
<keyword evidence="1" id="KW-0560">Oxidoreductase</keyword>
<keyword evidence="4" id="KW-1185">Reference proteome</keyword>
<evidence type="ECO:0000259" key="2">
    <source>
        <dbReference type="PROSITE" id="PS51387"/>
    </source>
</evidence>
<proteinExistence type="predicted"/>
<dbReference type="AlphaFoldDB" id="A0A8J3MQR9"/>
<evidence type="ECO:0000313" key="4">
    <source>
        <dbReference type="Proteomes" id="UP000612362"/>
    </source>
</evidence>
<dbReference type="InterPro" id="IPR016166">
    <property type="entry name" value="FAD-bd_PCMH"/>
</dbReference>